<dbReference type="Gene3D" id="3.90.1150.10">
    <property type="entry name" value="Aspartate Aminotransferase, domain 1"/>
    <property type="match status" value="1"/>
</dbReference>
<name>A0A520RWY5_9GAMM</name>
<dbReference type="PANTHER" id="PTHR43686:SF1">
    <property type="entry name" value="AMINOTRAN_5 DOMAIN-CONTAINING PROTEIN"/>
    <property type="match status" value="1"/>
</dbReference>
<gene>
    <name evidence="4" type="ORF">EVA69_05425</name>
</gene>
<dbReference type="SUPFAM" id="SSF53383">
    <property type="entry name" value="PLP-dependent transferases"/>
    <property type="match status" value="1"/>
</dbReference>
<evidence type="ECO:0000256" key="2">
    <source>
        <dbReference type="SAM" id="MobiDB-lite"/>
    </source>
</evidence>
<sequence>MTMELIDRIRDGVIGDRRGIQTPFGTKPLVYADYTASGRSLDFVEDLIRDQVLPLYANTHSESSYTGAQTTALREQARTIIRRAVGGSDDDQVIFCGAGATAAINKLIDILNLRLPADLAERHALLSAIPLDQRPIVFIGPYEHHSNELPWRESIARVKVVPLDASGQLDIAALEQMLKDHGDTQLLIGSFSAASNVTGIKTDVEGVTRLLKQHGALSFWDYAAAAPYVKISMNEERADPVDDSRLSSSQSSNSGSYKKDAVFLSPHKFVGGPGTPGVLIVKKQVLKNSVPAVPGGGTVSFVSPERHRFIDDHQRREEGGTPAIVEAIRAGLVFKLQQEVGLAAIEARESAFIKRAIASWQSHANIDVLGNTEAERLAIASLRIKHGEGKNRKDLHYGFVVALLNDLFGIQARGGCSCAGPYGHALLQMDMHTSRKLETQIQQGQMILRPGWVRLNFNYFISEETVEYFIEAVKLIAAHGWRLLPYYCYDKTSGTWRYQDSKQDVELNLHALSFSDLLLSDPGYSVADANSQPLSEPLRYFLQQAEAELTRDRTAGTYELKMPAEAESLRWFILPQEVQPISLLSTAC</sequence>
<feature type="domain" description="Aminotransferase class V" evidence="3">
    <location>
        <begin position="253"/>
        <end position="467"/>
    </location>
</feature>
<proteinExistence type="predicted"/>
<feature type="compositionally biased region" description="Low complexity" evidence="2">
    <location>
        <begin position="246"/>
        <end position="256"/>
    </location>
</feature>
<evidence type="ECO:0000256" key="1">
    <source>
        <dbReference type="ARBA" id="ARBA00022898"/>
    </source>
</evidence>
<dbReference type="InterPro" id="IPR015421">
    <property type="entry name" value="PyrdxlP-dep_Trfase_major"/>
</dbReference>
<keyword evidence="1" id="KW-0663">Pyridoxal phosphate</keyword>
<dbReference type="Proteomes" id="UP000320404">
    <property type="component" value="Unassembled WGS sequence"/>
</dbReference>
<dbReference type="InterPro" id="IPR015422">
    <property type="entry name" value="PyrdxlP-dep_Trfase_small"/>
</dbReference>
<dbReference type="AlphaFoldDB" id="A0A520RWY5"/>
<organism evidence="4 5">
    <name type="scientific">OM182 bacterium</name>
    <dbReference type="NCBI Taxonomy" id="2510334"/>
    <lineage>
        <taxon>Bacteria</taxon>
        <taxon>Pseudomonadati</taxon>
        <taxon>Pseudomonadota</taxon>
        <taxon>Gammaproteobacteria</taxon>
        <taxon>OMG group</taxon>
        <taxon>OM182 clade</taxon>
    </lineage>
</organism>
<evidence type="ECO:0000313" key="4">
    <source>
        <dbReference type="EMBL" id="RZO74715.1"/>
    </source>
</evidence>
<dbReference type="InterPro" id="IPR000192">
    <property type="entry name" value="Aminotrans_V_dom"/>
</dbReference>
<dbReference type="GO" id="GO:0008483">
    <property type="term" value="F:transaminase activity"/>
    <property type="evidence" value="ECO:0007669"/>
    <property type="project" value="UniProtKB-KW"/>
</dbReference>
<dbReference type="Pfam" id="PF00266">
    <property type="entry name" value="Aminotran_5"/>
    <property type="match status" value="2"/>
</dbReference>
<keyword evidence="4" id="KW-0032">Aminotransferase</keyword>
<feature type="region of interest" description="Disordered" evidence="2">
    <location>
        <begin position="237"/>
        <end position="257"/>
    </location>
</feature>
<reference evidence="4 5" key="1">
    <citation type="submission" date="2019-02" db="EMBL/GenBank/DDBJ databases">
        <title>Prokaryotic population dynamics and viral predation in marine succession experiment using metagenomics: the confinement effect.</title>
        <authorList>
            <person name="Haro-Moreno J.M."/>
            <person name="Rodriguez-Valera F."/>
            <person name="Lopez-Perez M."/>
        </authorList>
    </citation>
    <scope>NUCLEOTIDE SEQUENCE [LARGE SCALE GENOMIC DNA]</scope>
    <source>
        <strain evidence="4">MED-G158</strain>
    </source>
</reference>
<evidence type="ECO:0000259" key="3">
    <source>
        <dbReference type="Pfam" id="PF00266"/>
    </source>
</evidence>
<accession>A0A520RWY5</accession>
<keyword evidence="4" id="KW-0808">Transferase</keyword>
<evidence type="ECO:0000313" key="5">
    <source>
        <dbReference type="Proteomes" id="UP000320404"/>
    </source>
</evidence>
<comment type="caution">
    <text evidence="4">The sequence shown here is derived from an EMBL/GenBank/DDBJ whole genome shotgun (WGS) entry which is preliminary data.</text>
</comment>
<dbReference type="InterPro" id="IPR015424">
    <property type="entry name" value="PyrdxlP-dep_Trfase"/>
</dbReference>
<feature type="domain" description="Aminotransferase class V" evidence="3">
    <location>
        <begin position="30"/>
        <end position="239"/>
    </location>
</feature>
<dbReference type="PANTHER" id="PTHR43686">
    <property type="entry name" value="SULFURTRANSFERASE-RELATED"/>
    <property type="match status" value="1"/>
</dbReference>
<dbReference type="Gene3D" id="3.40.640.10">
    <property type="entry name" value="Type I PLP-dependent aspartate aminotransferase-like (Major domain)"/>
    <property type="match status" value="1"/>
</dbReference>
<protein>
    <submittedName>
        <fullName evidence="4">Aminotransferase class V-fold PLP-dependent enzyme</fullName>
    </submittedName>
</protein>
<dbReference type="EMBL" id="SHAH01000086">
    <property type="protein sequence ID" value="RZO74715.1"/>
    <property type="molecule type" value="Genomic_DNA"/>
</dbReference>